<gene>
    <name evidence="1" type="ORF">SAMN05421641_13512</name>
</gene>
<evidence type="ECO:0008006" key="3">
    <source>
        <dbReference type="Google" id="ProtNLM"/>
    </source>
</evidence>
<protein>
    <recommendedName>
        <fullName evidence="3">Tetratricopeptide repeat protein</fullName>
    </recommendedName>
</protein>
<evidence type="ECO:0000313" key="1">
    <source>
        <dbReference type="EMBL" id="SIR26410.1"/>
    </source>
</evidence>
<accession>A0A1N6ZHP3</accession>
<organism evidence="1 2">
    <name type="scientific">Paracoccus thiocyanatus</name>
    <dbReference type="NCBI Taxonomy" id="34006"/>
    <lineage>
        <taxon>Bacteria</taxon>
        <taxon>Pseudomonadati</taxon>
        <taxon>Pseudomonadota</taxon>
        <taxon>Alphaproteobacteria</taxon>
        <taxon>Rhodobacterales</taxon>
        <taxon>Paracoccaceae</taxon>
        <taxon>Paracoccus</taxon>
    </lineage>
</organism>
<evidence type="ECO:0000313" key="2">
    <source>
        <dbReference type="Proteomes" id="UP000323956"/>
    </source>
</evidence>
<reference evidence="1 2" key="1">
    <citation type="submission" date="2017-01" db="EMBL/GenBank/DDBJ databases">
        <authorList>
            <person name="Varghese N."/>
            <person name="Submissions S."/>
        </authorList>
    </citation>
    <scope>NUCLEOTIDE SEQUENCE [LARGE SCALE GENOMIC DNA]</scope>
    <source>
        <strain evidence="1 2">ATCC 700171</strain>
    </source>
</reference>
<dbReference type="Proteomes" id="UP000323956">
    <property type="component" value="Unassembled WGS sequence"/>
</dbReference>
<dbReference type="EMBL" id="FTMK01000035">
    <property type="protein sequence ID" value="SIR26410.1"/>
    <property type="molecule type" value="Genomic_DNA"/>
</dbReference>
<dbReference type="AlphaFoldDB" id="A0A1N6ZHP3"/>
<name>A0A1N6ZHP3_9RHOB</name>
<proteinExistence type="predicted"/>
<sequence length="138" mass="15689">MQYTILVELEHTGHGVLIPIQRARQLTPFILELIERDHITPLSLPTESCHIWTYQRGKAILRTDPLEARRLFTKSIELYPNRPAFEALFIAFLRHDLIPEAVSTLKDYRTATGTDLKLNKGVLALMETKGISVAELAP</sequence>